<evidence type="ECO:0000313" key="3">
    <source>
        <dbReference type="Proteomes" id="UP000193719"/>
    </source>
</evidence>
<reference evidence="2 3" key="2">
    <citation type="submission" date="2016-08" db="EMBL/GenBank/DDBJ databases">
        <title>Pervasive Adenine N6-methylation of Active Genes in Fungi.</title>
        <authorList>
            <consortium name="DOE Joint Genome Institute"/>
            <person name="Mondo S.J."/>
            <person name="Dannebaum R.O."/>
            <person name="Kuo R.C."/>
            <person name="Labutti K."/>
            <person name="Haridas S."/>
            <person name="Kuo A."/>
            <person name="Salamov A."/>
            <person name="Ahrendt S.R."/>
            <person name="Lipzen A."/>
            <person name="Sullivan W."/>
            <person name="Andreopoulos W.B."/>
            <person name="Clum A."/>
            <person name="Lindquist E."/>
            <person name="Daum C."/>
            <person name="Ramamoorthy G.K."/>
            <person name="Gryganskyi A."/>
            <person name="Culley D."/>
            <person name="Magnuson J.K."/>
            <person name="James T.Y."/>
            <person name="O'Malley M.A."/>
            <person name="Stajich J.E."/>
            <person name="Spatafora J.W."/>
            <person name="Visel A."/>
            <person name="Grigoriev I.V."/>
        </authorList>
    </citation>
    <scope>NUCLEOTIDE SEQUENCE [LARGE SCALE GENOMIC DNA]</scope>
    <source>
        <strain evidence="3">finn</strain>
    </source>
</reference>
<dbReference type="InterPro" id="IPR029058">
    <property type="entry name" value="AB_hydrolase_fold"/>
</dbReference>
<evidence type="ECO:0000313" key="2">
    <source>
        <dbReference type="EMBL" id="ORX60866.1"/>
    </source>
</evidence>
<comment type="caution">
    <text evidence="2">The sequence shown here is derived from an EMBL/GenBank/DDBJ whole genome shotgun (WGS) entry which is preliminary data.</text>
</comment>
<dbReference type="SUPFAM" id="SSF53474">
    <property type="entry name" value="alpha/beta-Hydrolases"/>
    <property type="match status" value="1"/>
</dbReference>
<evidence type="ECO:0000259" key="1">
    <source>
        <dbReference type="Pfam" id="PF00561"/>
    </source>
</evidence>
<dbReference type="InterPro" id="IPR000073">
    <property type="entry name" value="AB_hydrolase_1"/>
</dbReference>
<feature type="domain" description="AB hydrolase-1" evidence="1">
    <location>
        <begin position="35"/>
        <end position="132"/>
    </location>
</feature>
<dbReference type="EMBL" id="MCFH01000001">
    <property type="protein sequence ID" value="ORX60866.1"/>
    <property type="molecule type" value="Genomic_DNA"/>
</dbReference>
<protein>
    <submittedName>
        <fullName evidence="2">Alpha/beta-hydrolase</fullName>
    </submittedName>
</protein>
<proteinExistence type="predicted"/>
<dbReference type="Proteomes" id="UP000193719">
    <property type="component" value="Unassembled WGS sequence"/>
</dbReference>
<organism evidence="2 3">
    <name type="scientific">Piromyces finnis</name>
    <dbReference type="NCBI Taxonomy" id="1754191"/>
    <lineage>
        <taxon>Eukaryota</taxon>
        <taxon>Fungi</taxon>
        <taxon>Fungi incertae sedis</taxon>
        <taxon>Chytridiomycota</taxon>
        <taxon>Chytridiomycota incertae sedis</taxon>
        <taxon>Neocallimastigomycetes</taxon>
        <taxon>Neocallimastigales</taxon>
        <taxon>Neocallimastigaceae</taxon>
        <taxon>Piromyces</taxon>
    </lineage>
</organism>
<dbReference type="Gene3D" id="3.40.50.1820">
    <property type="entry name" value="alpha/beta hydrolase"/>
    <property type="match status" value="1"/>
</dbReference>
<gene>
    <name evidence="2" type="ORF">BCR36DRAFT_340810</name>
</gene>
<reference evidence="2 3" key="1">
    <citation type="submission" date="2016-08" db="EMBL/GenBank/DDBJ databases">
        <title>Genomes of anaerobic fungi encode conserved fungal cellulosomes for biomass hydrolysis.</title>
        <authorList>
            <consortium name="DOE Joint Genome Institute"/>
            <person name="Haitjema C.H."/>
            <person name="Gilmore S.P."/>
            <person name="Henske J.K."/>
            <person name="Solomon K.V."/>
            <person name="De Groot R."/>
            <person name="Kuo A."/>
            <person name="Mondo S.J."/>
            <person name="Salamov A.A."/>
            <person name="Labutti K."/>
            <person name="Zhao Z."/>
            <person name="Chiniquy J."/>
            <person name="Barry K."/>
            <person name="Brewer H.M."/>
            <person name="Purvine S.O."/>
            <person name="Wright A.T."/>
            <person name="Boxma B."/>
            <person name="Van Alen T."/>
            <person name="Hackstein J.H."/>
            <person name="Baker S.E."/>
            <person name="Grigoriev I.V."/>
            <person name="O'Malley M.A."/>
        </authorList>
    </citation>
    <scope>NUCLEOTIDE SEQUENCE [LARGE SCALE GENOMIC DNA]</scope>
    <source>
        <strain evidence="3">finn</strain>
    </source>
</reference>
<dbReference type="PANTHER" id="PTHR42103:SF2">
    <property type="entry name" value="AB HYDROLASE-1 DOMAIN-CONTAINING PROTEIN"/>
    <property type="match status" value="1"/>
</dbReference>
<dbReference type="STRING" id="1754191.A0A1Y1VN64"/>
<dbReference type="GO" id="GO:0016787">
    <property type="term" value="F:hydrolase activity"/>
    <property type="evidence" value="ECO:0007669"/>
    <property type="project" value="UniProtKB-KW"/>
</dbReference>
<dbReference type="OrthoDB" id="10260961at2759"/>
<dbReference type="Pfam" id="PF00561">
    <property type="entry name" value="Abhydrolase_1"/>
    <property type="match status" value="1"/>
</dbReference>
<dbReference type="AlphaFoldDB" id="A0A1Y1VN64"/>
<dbReference type="PANTHER" id="PTHR42103">
    <property type="entry name" value="ALPHA/BETA-HYDROLASES SUPERFAMILY PROTEIN"/>
    <property type="match status" value="1"/>
</dbReference>
<accession>A0A1Y1VN64</accession>
<sequence>MEKDFEVINQKDKIKLTGKISEAIPDSPQSEYGFIICHPYTSMGGNCMEPSICHLFSHFAAEGFTTVKFNFRGAGSSEGRQSYNGVGEQEDLRTVVDYVRHIEHPPKKIILIGNSFGSMIVSSMADEFEDVISFIAIGFPYSYLWFLSFFHGKQIAAKASQSKKMKFFIIGDKDNFTSVKKFKSFIDTTDKENTRYTIVEGMNHFWVDQYHVLIRHVNKFLIENIENMDKFLTLEENNTTAAATQQ</sequence>
<keyword evidence="2" id="KW-0378">Hydrolase</keyword>
<name>A0A1Y1VN64_9FUNG</name>
<keyword evidence="3" id="KW-1185">Reference proteome</keyword>